<feature type="region of interest" description="Disordered" evidence="2">
    <location>
        <begin position="1"/>
        <end position="38"/>
    </location>
</feature>
<sequence length="338" mass="38787">MTEPKEPRPLKRTFPPDLQKQVEDIQKKVPRTTGSPGDLDEEKKRWLIVGICLHSIISPLLRKYVDPIVSNLYNSLVSSHSIDTQSCNGYLKKYPATNKYFLSYESINNNRSVPKTKKYNKWMNDYQKYDFKVTSHVNLSKLFLQPHMALYSAIDESCDSSALLGMVINISSFPPAVQTDAEKIKSDIRNDWAHCVFKDWNAAKYIDSFNSMGQLVKNLGMSSIEEHRILGELNTWATNGQNLLSGLRLGIDIVEEIRQQTHVLSEYALTLNTETESERINLQTELNKLDTDFQKLKERMSDAESVCKIYQNEKVFINITSIALRKTSVKPYILFFTA</sequence>
<feature type="coiled-coil region" evidence="1">
    <location>
        <begin position="272"/>
        <end position="313"/>
    </location>
</feature>
<reference evidence="3 4" key="1">
    <citation type="submission" date="2020-06" db="EMBL/GenBank/DDBJ databases">
        <authorList>
            <person name="Li R."/>
            <person name="Bekaert M."/>
        </authorList>
    </citation>
    <scope>NUCLEOTIDE SEQUENCE [LARGE SCALE GENOMIC DNA]</scope>
    <source>
        <strain evidence="4">wild</strain>
    </source>
</reference>
<dbReference type="Proteomes" id="UP000507470">
    <property type="component" value="Unassembled WGS sequence"/>
</dbReference>
<proteinExistence type="predicted"/>
<keyword evidence="4" id="KW-1185">Reference proteome</keyword>
<dbReference type="EMBL" id="CACVKT020009847">
    <property type="protein sequence ID" value="CAC5423711.1"/>
    <property type="molecule type" value="Genomic_DNA"/>
</dbReference>
<dbReference type="AlphaFoldDB" id="A0A6J8EX12"/>
<evidence type="ECO:0000256" key="2">
    <source>
        <dbReference type="SAM" id="MobiDB-lite"/>
    </source>
</evidence>
<protein>
    <submittedName>
        <fullName evidence="3">Uncharacterized protein</fullName>
    </submittedName>
</protein>
<gene>
    <name evidence="3" type="ORF">MCOR_55681</name>
</gene>
<evidence type="ECO:0000313" key="3">
    <source>
        <dbReference type="EMBL" id="CAC5423711.1"/>
    </source>
</evidence>
<name>A0A6J8EX12_MYTCO</name>
<evidence type="ECO:0000256" key="1">
    <source>
        <dbReference type="SAM" id="Coils"/>
    </source>
</evidence>
<keyword evidence="1" id="KW-0175">Coiled coil</keyword>
<dbReference type="OrthoDB" id="5988093at2759"/>
<accession>A0A6J8EX12</accession>
<organism evidence="3 4">
    <name type="scientific">Mytilus coruscus</name>
    <name type="common">Sea mussel</name>
    <dbReference type="NCBI Taxonomy" id="42192"/>
    <lineage>
        <taxon>Eukaryota</taxon>
        <taxon>Metazoa</taxon>
        <taxon>Spiralia</taxon>
        <taxon>Lophotrochozoa</taxon>
        <taxon>Mollusca</taxon>
        <taxon>Bivalvia</taxon>
        <taxon>Autobranchia</taxon>
        <taxon>Pteriomorphia</taxon>
        <taxon>Mytilida</taxon>
        <taxon>Mytiloidea</taxon>
        <taxon>Mytilidae</taxon>
        <taxon>Mytilinae</taxon>
        <taxon>Mytilus</taxon>
    </lineage>
</organism>
<evidence type="ECO:0000313" key="4">
    <source>
        <dbReference type="Proteomes" id="UP000507470"/>
    </source>
</evidence>